<dbReference type="InterPro" id="IPR029058">
    <property type="entry name" value="AB_hydrolase_fold"/>
</dbReference>
<name>A0A3G6J5C2_9CORY</name>
<dbReference type="InterPro" id="IPR050471">
    <property type="entry name" value="AB_hydrolase"/>
</dbReference>
<keyword evidence="3" id="KW-1185">Reference proteome</keyword>
<dbReference type="PANTHER" id="PTHR43433:SF5">
    <property type="entry name" value="AB HYDROLASE-1 DOMAIN-CONTAINING PROTEIN"/>
    <property type="match status" value="1"/>
</dbReference>
<dbReference type="InterPro" id="IPR000073">
    <property type="entry name" value="AB_hydrolase_1"/>
</dbReference>
<protein>
    <submittedName>
        <fullName evidence="2">3-oxoadipate enol-lactonase 2</fullName>
        <ecNumber evidence="2">3.1.1.24</ecNumber>
    </submittedName>
</protein>
<dbReference type="GO" id="GO:0047570">
    <property type="term" value="F:3-oxoadipate enol-lactonase activity"/>
    <property type="evidence" value="ECO:0007669"/>
    <property type="project" value="UniProtKB-EC"/>
</dbReference>
<evidence type="ECO:0000313" key="3">
    <source>
        <dbReference type="Proteomes" id="UP000269019"/>
    </source>
</evidence>
<sequence length="269" mass="28072">MTAQPVELSYEIIAGPSPATHQFPVIFIGALGSNKSMWLAQHEAISAEFTACYCDKRGHGASPVPAGPYSVAAMAADITAVMDANNWAKAHIVGLSLGGAVAQMVAITAPERVVSLTLVSTATKFGDRPTWLEKAAKVRAESTAAIAMDSATRWFTPDYGISSGKRDEFYAMVSACPDEGYAGSCEALAEFDSAADLAQVTAPTLVISGAQDPGTTPAVVRQVHAAIAGSTFASLEPAAHLCNIEQAEQFNHLVLTHLHAADQAAAEQQ</sequence>
<dbReference type="AlphaFoldDB" id="A0A3G6J5C2"/>
<gene>
    <name evidence="2" type="primary">catD</name>
    <name evidence="2" type="ORF">CCHOA_03785</name>
</gene>
<dbReference type="Gene3D" id="3.40.50.1820">
    <property type="entry name" value="alpha/beta hydrolase"/>
    <property type="match status" value="1"/>
</dbReference>
<dbReference type="EC" id="3.1.1.24" evidence="2"/>
<dbReference type="KEGG" id="ccho:CCHOA_03785"/>
<accession>A0A3G6J5C2</accession>
<dbReference type="SUPFAM" id="SSF53474">
    <property type="entry name" value="alpha/beta-Hydrolases"/>
    <property type="match status" value="1"/>
</dbReference>
<evidence type="ECO:0000259" key="1">
    <source>
        <dbReference type="Pfam" id="PF00561"/>
    </source>
</evidence>
<dbReference type="RefSeq" id="WP_123926920.1">
    <property type="nucleotide sequence ID" value="NZ_CP033896.1"/>
</dbReference>
<evidence type="ECO:0000313" key="2">
    <source>
        <dbReference type="EMBL" id="AZA13166.1"/>
    </source>
</evidence>
<keyword evidence="2" id="KW-0378">Hydrolase</keyword>
<dbReference type="PANTHER" id="PTHR43433">
    <property type="entry name" value="HYDROLASE, ALPHA/BETA FOLD FAMILY PROTEIN"/>
    <property type="match status" value="1"/>
</dbReference>
<proteinExistence type="predicted"/>
<dbReference type="Pfam" id="PF00561">
    <property type="entry name" value="Abhydrolase_1"/>
    <property type="match status" value="1"/>
</dbReference>
<dbReference type="Proteomes" id="UP000269019">
    <property type="component" value="Chromosome"/>
</dbReference>
<dbReference type="PRINTS" id="PR00111">
    <property type="entry name" value="ABHYDROLASE"/>
</dbReference>
<organism evidence="2 3">
    <name type="scientific">Corynebacterium choanae</name>
    <dbReference type="NCBI Taxonomy" id="1862358"/>
    <lineage>
        <taxon>Bacteria</taxon>
        <taxon>Bacillati</taxon>
        <taxon>Actinomycetota</taxon>
        <taxon>Actinomycetes</taxon>
        <taxon>Mycobacteriales</taxon>
        <taxon>Corynebacteriaceae</taxon>
        <taxon>Corynebacterium</taxon>
    </lineage>
</organism>
<feature type="domain" description="AB hydrolase-1" evidence="1">
    <location>
        <begin position="24"/>
        <end position="245"/>
    </location>
</feature>
<reference evidence="2 3" key="1">
    <citation type="submission" date="2018-11" db="EMBL/GenBank/DDBJ databases">
        <authorList>
            <person name="Kleinhagauer T."/>
            <person name="Glaeser S.P."/>
            <person name="Spergser J."/>
            <person name="Ruckert C."/>
            <person name="Kaempfer P."/>
            <person name="Busse H.-J."/>
        </authorList>
    </citation>
    <scope>NUCLEOTIDE SEQUENCE [LARGE SCALE GENOMIC DNA]</scope>
    <source>
        <strain evidence="2 3">200CH</strain>
    </source>
</reference>
<dbReference type="OrthoDB" id="9802489at2"/>
<dbReference type="EMBL" id="CP033896">
    <property type="protein sequence ID" value="AZA13166.1"/>
    <property type="molecule type" value="Genomic_DNA"/>
</dbReference>